<proteinExistence type="inferred from homology"/>
<dbReference type="eggNOG" id="COG0489">
    <property type="taxonomic scope" value="Bacteria"/>
</dbReference>
<dbReference type="GO" id="GO:0004715">
    <property type="term" value="F:non-membrane spanning protein tyrosine kinase activity"/>
    <property type="evidence" value="ECO:0007669"/>
    <property type="project" value="UniProtKB-EC"/>
</dbReference>
<protein>
    <recommendedName>
        <fullName evidence="2">non-specific protein-tyrosine kinase</fullName>
        <ecNumber evidence="2">2.7.10.2</ecNumber>
    </recommendedName>
</protein>
<dbReference type="AlphaFoldDB" id="A0A099WD51"/>
<gene>
    <name evidence="10" type="ORF">EP57_02230</name>
</gene>
<dbReference type="InterPro" id="IPR025669">
    <property type="entry name" value="AAA_dom"/>
</dbReference>
<evidence type="ECO:0000256" key="5">
    <source>
        <dbReference type="ARBA" id="ARBA00022777"/>
    </source>
</evidence>
<dbReference type="EMBL" id="JNFA01000004">
    <property type="protein sequence ID" value="KGL43709.1"/>
    <property type="molecule type" value="Genomic_DNA"/>
</dbReference>
<dbReference type="GO" id="GO:0005524">
    <property type="term" value="F:ATP binding"/>
    <property type="evidence" value="ECO:0007669"/>
    <property type="project" value="UniProtKB-KW"/>
</dbReference>
<dbReference type="EC" id="2.7.10.2" evidence="2"/>
<comment type="catalytic activity">
    <reaction evidence="8">
        <text>L-tyrosyl-[protein] + ATP = O-phospho-L-tyrosyl-[protein] + ADP + H(+)</text>
        <dbReference type="Rhea" id="RHEA:10596"/>
        <dbReference type="Rhea" id="RHEA-COMP:10136"/>
        <dbReference type="Rhea" id="RHEA-COMP:20101"/>
        <dbReference type="ChEBI" id="CHEBI:15378"/>
        <dbReference type="ChEBI" id="CHEBI:30616"/>
        <dbReference type="ChEBI" id="CHEBI:46858"/>
        <dbReference type="ChEBI" id="CHEBI:61978"/>
        <dbReference type="ChEBI" id="CHEBI:456216"/>
        <dbReference type="EC" id="2.7.10.2"/>
    </reaction>
</comment>
<evidence type="ECO:0000259" key="9">
    <source>
        <dbReference type="Pfam" id="PF13614"/>
    </source>
</evidence>
<keyword evidence="7" id="KW-0829">Tyrosine-protein kinase</keyword>
<keyword evidence="5" id="KW-0418">Kinase</keyword>
<keyword evidence="6" id="KW-0067">ATP-binding</keyword>
<accession>A0A099WD51</accession>
<dbReference type="CDD" id="cd05387">
    <property type="entry name" value="BY-kinase"/>
    <property type="match status" value="1"/>
</dbReference>
<organism evidence="10 11">
    <name type="scientific">Listeria booriae</name>
    <dbReference type="NCBI Taxonomy" id="1552123"/>
    <lineage>
        <taxon>Bacteria</taxon>
        <taxon>Bacillati</taxon>
        <taxon>Bacillota</taxon>
        <taxon>Bacilli</taxon>
        <taxon>Bacillales</taxon>
        <taxon>Listeriaceae</taxon>
        <taxon>Listeria</taxon>
    </lineage>
</organism>
<evidence type="ECO:0000313" key="10">
    <source>
        <dbReference type="EMBL" id="KGL43709.1"/>
    </source>
</evidence>
<keyword evidence="11" id="KW-1185">Reference proteome</keyword>
<evidence type="ECO:0000256" key="6">
    <source>
        <dbReference type="ARBA" id="ARBA00022840"/>
    </source>
</evidence>
<dbReference type="Proteomes" id="UP000029844">
    <property type="component" value="Unassembled WGS sequence"/>
</dbReference>
<comment type="similarity">
    <text evidence="1">Belongs to the CpsD/CapB family.</text>
</comment>
<dbReference type="PANTHER" id="PTHR32309">
    <property type="entry name" value="TYROSINE-PROTEIN KINASE"/>
    <property type="match status" value="1"/>
</dbReference>
<keyword evidence="4" id="KW-0547">Nucleotide-binding</keyword>
<evidence type="ECO:0000313" key="11">
    <source>
        <dbReference type="Proteomes" id="UP000029844"/>
    </source>
</evidence>
<dbReference type="RefSeq" id="WP_036083787.1">
    <property type="nucleotide sequence ID" value="NZ_CBCSHQ010000006.1"/>
</dbReference>
<dbReference type="InterPro" id="IPR027417">
    <property type="entry name" value="P-loop_NTPase"/>
</dbReference>
<dbReference type="Pfam" id="PF13614">
    <property type="entry name" value="AAA_31"/>
    <property type="match status" value="1"/>
</dbReference>
<dbReference type="PANTHER" id="PTHR32309:SF13">
    <property type="entry name" value="FERRIC ENTEROBACTIN TRANSPORT PROTEIN FEPE"/>
    <property type="match status" value="1"/>
</dbReference>
<dbReference type="InterPro" id="IPR005702">
    <property type="entry name" value="Wzc-like_C"/>
</dbReference>
<sequence>MKTYRDFEQTKEIQFYKEKFHSIQTSLQFMLQKQGIRNFMVTSANMSEGKSFTSANIATVFAEKGNSTLLIDADFHRPSLRKYMQISENIGLIDCLTGDKTLMECTQETHHPNLRLMPTGIAPLNPNEWIDSLEMKQLIEEAKQQFDYVIIDAPPLLPITDSRILSSLCDGVLFVTFAKKTKRSDIKQAMRYLEIADANVIGSVVNGVAISKSDMKGYHYKY</sequence>
<evidence type="ECO:0000256" key="1">
    <source>
        <dbReference type="ARBA" id="ARBA00007316"/>
    </source>
</evidence>
<evidence type="ECO:0000256" key="4">
    <source>
        <dbReference type="ARBA" id="ARBA00022741"/>
    </source>
</evidence>
<dbReference type="GeneID" id="58716256"/>
<dbReference type="OrthoDB" id="9794577at2"/>
<evidence type="ECO:0000256" key="2">
    <source>
        <dbReference type="ARBA" id="ARBA00011903"/>
    </source>
</evidence>
<dbReference type="NCBIfam" id="TIGR01007">
    <property type="entry name" value="eps_fam"/>
    <property type="match status" value="1"/>
</dbReference>
<keyword evidence="3" id="KW-0808">Transferase</keyword>
<comment type="caution">
    <text evidence="10">The sequence shown here is derived from an EMBL/GenBank/DDBJ whole genome shotgun (WGS) entry which is preliminary data.</text>
</comment>
<evidence type="ECO:0000256" key="7">
    <source>
        <dbReference type="ARBA" id="ARBA00023137"/>
    </source>
</evidence>
<dbReference type="SUPFAM" id="SSF52540">
    <property type="entry name" value="P-loop containing nucleoside triphosphate hydrolases"/>
    <property type="match status" value="1"/>
</dbReference>
<dbReference type="STRING" id="1552123.EP57_02230"/>
<dbReference type="Gene3D" id="3.40.50.300">
    <property type="entry name" value="P-loop containing nucleotide triphosphate hydrolases"/>
    <property type="match status" value="1"/>
</dbReference>
<dbReference type="InterPro" id="IPR050445">
    <property type="entry name" value="Bact_polysacc_biosynth/exp"/>
</dbReference>
<evidence type="ECO:0000256" key="3">
    <source>
        <dbReference type="ARBA" id="ARBA00022679"/>
    </source>
</evidence>
<dbReference type="GO" id="GO:0005886">
    <property type="term" value="C:plasma membrane"/>
    <property type="evidence" value="ECO:0007669"/>
    <property type="project" value="TreeGrafter"/>
</dbReference>
<reference evidence="10 11" key="1">
    <citation type="submission" date="2014-05" db="EMBL/GenBank/DDBJ databases">
        <title>Novel Listeriaceae from food processing environments.</title>
        <authorList>
            <person name="den Bakker H.C."/>
        </authorList>
    </citation>
    <scope>NUCLEOTIDE SEQUENCE [LARGE SCALE GENOMIC DNA]</scope>
    <source>
        <strain evidence="10 11">FSL A5-0281</strain>
    </source>
</reference>
<evidence type="ECO:0000256" key="8">
    <source>
        <dbReference type="ARBA" id="ARBA00051245"/>
    </source>
</evidence>
<feature type="domain" description="AAA" evidence="9">
    <location>
        <begin position="49"/>
        <end position="179"/>
    </location>
</feature>
<name>A0A099WD51_9LIST</name>